<evidence type="ECO:0008006" key="3">
    <source>
        <dbReference type="Google" id="ProtNLM"/>
    </source>
</evidence>
<evidence type="ECO:0000313" key="2">
    <source>
        <dbReference type="Proteomes" id="UP000217065"/>
    </source>
</evidence>
<organism evidence="1 2">
    <name type="scientific">Tetzosporium hominis</name>
    <dbReference type="NCBI Taxonomy" id="2020506"/>
    <lineage>
        <taxon>Bacteria</taxon>
        <taxon>Bacillati</taxon>
        <taxon>Bacillota</taxon>
        <taxon>Bacilli</taxon>
        <taxon>Bacillales</taxon>
        <taxon>Caryophanaceae</taxon>
        <taxon>Tetzosporium</taxon>
    </lineage>
</organism>
<dbReference type="AlphaFoldDB" id="A0A264W0C4"/>
<proteinExistence type="predicted"/>
<keyword evidence="2" id="KW-1185">Reference proteome</keyword>
<name>A0A264W0C4_9BACL</name>
<dbReference type="OrthoDB" id="2972248at2"/>
<protein>
    <recommendedName>
        <fullName evidence="3">DNA-binding protein</fullName>
    </recommendedName>
</protein>
<sequence length="70" mass="8432">MERFYGIDALLDYLNQQSDERFSEADILFLIEKRIIPHYVSFGKRYSFQKKHIDSWLKAYKNQKTPSPES</sequence>
<reference evidence="1 2" key="1">
    <citation type="submission" date="2017-07" db="EMBL/GenBank/DDBJ databases">
        <title>Tetzosporium hominis gen.nov. sp.nov.</title>
        <authorList>
            <person name="Tetz G."/>
            <person name="Tetz V."/>
        </authorList>
    </citation>
    <scope>NUCLEOTIDE SEQUENCE [LARGE SCALE GENOMIC DNA]</scope>
    <source>
        <strain evidence="1 2">VT-49</strain>
    </source>
</reference>
<dbReference type="RefSeq" id="WP_094944354.1">
    <property type="nucleotide sequence ID" value="NZ_NOKQ01000310.1"/>
</dbReference>
<gene>
    <name evidence="1" type="ORF">CF394_13670</name>
</gene>
<dbReference type="Proteomes" id="UP000217065">
    <property type="component" value="Unassembled WGS sequence"/>
</dbReference>
<accession>A0A264W0C4</accession>
<comment type="caution">
    <text evidence="1">The sequence shown here is derived from an EMBL/GenBank/DDBJ whole genome shotgun (WGS) entry which is preliminary data.</text>
</comment>
<evidence type="ECO:0000313" key="1">
    <source>
        <dbReference type="EMBL" id="OZS76995.1"/>
    </source>
</evidence>
<dbReference type="EMBL" id="NOKQ01000310">
    <property type="protein sequence ID" value="OZS76995.1"/>
    <property type="molecule type" value="Genomic_DNA"/>
</dbReference>